<dbReference type="GO" id="GO:0016301">
    <property type="term" value="F:kinase activity"/>
    <property type="evidence" value="ECO:0007669"/>
    <property type="project" value="UniProtKB-KW"/>
</dbReference>
<sequence>MKEKKWHIIGLMSGTSLDGLDIVYTQICLGKNGYKFKIIYCETIPYTKNWEDNLRNAFSASENEINKLHINYGIYLGEAVNVFIAKNNISVVDFMASHGHTIFHKPNEGYTLQIGDGQTISAITGLKVICDFRTQDIVFGGQGAPLVPIGDQLLFSAYKYCLNLGGFANISFQENDQRIAFDVCPVNIVMNHYAKLVGFPFDENGNLAKKGRIHANLLNELNAIPFYTAATPKSLGFEFIKETIFPIINKYQLKVEDVLRTFVAHIVFQIINCLDNNSTSSLLITGGGAFNSFLIEELKQASKNTIVIPNNKIINYKEALIFAFLGLLRSENKINCLSSVTGAKKDHSSGKIFINQV</sequence>
<name>A0A1I6S8X5_9FLAO</name>
<dbReference type="InterPro" id="IPR043129">
    <property type="entry name" value="ATPase_NBD"/>
</dbReference>
<accession>A0A1I6S8X5</accession>
<dbReference type="RefSeq" id="WP_090228616.1">
    <property type="nucleotide sequence ID" value="NZ_FOZP01000008.1"/>
</dbReference>
<dbReference type="Gene3D" id="3.30.420.40">
    <property type="match status" value="2"/>
</dbReference>
<dbReference type="EMBL" id="FOZP01000008">
    <property type="protein sequence ID" value="SFS73439.1"/>
    <property type="molecule type" value="Genomic_DNA"/>
</dbReference>
<dbReference type="Pfam" id="PF03702">
    <property type="entry name" value="AnmK"/>
    <property type="match status" value="1"/>
</dbReference>
<dbReference type="PANTHER" id="PTHR30605">
    <property type="entry name" value="ANHYDRO-N-ACETYLMURAMIC ACID KINASE"/>
    <property type="match status" value="1"/>
</dbReference>
<evidence type="ECO:0000313" key="2">
    <source>
        <dbReference type="Proteomes" id="UP000199312"/>
    </source>
</evidence>
<gene>
    <name evidence="1" type="ORF">SAMN04488006_2831</name>
</gene>
<keyword evidence="1" id="KW-0808">Transferase</keyword>
<dbReference type="PANTHER" id="PTHR30605:SF0">
    <property type="entry name" value="ANHYDRO-N-ACETYLMURAMIC ACID KINASE"/>
    <property type="match status" value="1"/>
</dbReference>
<proteinExistence type="predicted"/>
<dbReference type="InterPro" id="IPR005338">
    <property type="entry name" value="Anhydro_N_Ac-Mur_kinase"/>
</dbReference>
<dbReference type="GO" id="GO:0009254">
    <property type="term" value="P:peptidoglycan turnover"/>
    <property type="evidence" value="ECO:0007669"/>
    <property type="project" value="InterPro"/>
</dbReference>
<evidence type="ECO:0000313" key="1">
    <source>
        <dbReference type="EMBL" id="SFS73439.1"/>
    </source>
</evidence>
<dbReference type="OrthoDB" id="9763949at2"/>
<protein>
    <submittedName>
        <fullName evidence="1">Anhydro-N-acetylmuramic acid kinase</fullName>
    </submittedName>
</protein>
<dbReference type="STRING" id="593133.SAMN04488006_2831"/>
<dbReference type="Proteomes" id="UP000199312">
    <property type="component" value="Unassembled WGS sequence"/>
</dbReference>
<dbReference type="GO" id="GO:0006040">
    <property type="term" value="P:amino sugar metabolic process"/>
    <property type="evidence" value="ECO:0007669"/>
    <property type="project" value="InterPro"/>
</dbReference>
<dbReference type="GO" id="GO:0016773">
    <property type="term" value="F:phosphotransferase activity, alcohol group as acceptor"/>
    <property type="evidence" value="ECO:0007669"/>
    <property type="project" value="InterPro"/>
</dbReference>
<dbReference type="NCBIfam" id="NF007144">
    <property type="entry name" value="PRK09585.2-3"/>
    <property type="match status" value="1"/>
</dbReference>
<dbReference type="SUPFAM" id="SSF53067">
    <property type="entry name" value="Actin-like ATPase domain"/>
    <property type="match status" value="1"/>
</dbReference>
<keyword evidence="1" id="KW-0418">Kinase</keyword>
<reference evidence="2" key="1">
    <citation type="submission" date="2016-10" db="EMBL/GenBank/DDBJ databases">
        <authorList>
            <person name="Varghese N."/>
            <person name="Submissions S."/>
        </authorList>
    </citation>
    <scope>NUCLEOTIDE SEQUENCE [LARGE SCALE GENOMIC DNA]</scope>
    <source>
        <strain evidence="2">DSM 24450</strain>
    </source>
</reference>
<keyword evidence="2" id="KW-1185">Reference proteome</keyword>
<dbReference type="AlphaFoldDB" id="A0A1I6S8X5"/>
<dbReference type="GO" id="GO:0005524">
    <property type="term" value="F:ATP binding"/>
    <property type="evidence" value="ECO:0007669"/>
    <property type="project" value="InterPro"/>
</dbReference>
<organism evidence="1 2">
    <name type="scientific">Lutibacter maritimus</name>
    <dbReference type="NCBI Taxonomy" id="593133"/>
    <lineage>
        <taxon>Bacteria</taxon>
        <taxon>Pseudomonadati</taxon>
        <taxon>Bacteroidota</taxon>
        <taxon>Flavobacteriia</taxon>
        <taxon>Flavobacteriales</taxon>
        <taxon>Flavobacteriaceae</taxon>
        <taxon>Lutibacter</taxon>
    </lineage>
</organism>